<dbReference type="AlphaFoldDB" id="A0A1N7SD53"/>
<evidence type="ECO:0000313" key="1">
    <source>
        <dbReference type="EMBL" id="SIT45328.1"/>
    </source>
</evidence>
<reference evidence="1 2" key="1">
    <citation type="submission" date="2016-12" db="EMBL/GenBank/DDBJ databases">
        <authorList>
            <person name="Song W.-J."/>
            <person name="Kurnit D.M."/>
        </authorList>
    </citation>
    <scope>NUCLEOTIDE SEQUENCE [LARGE SCALE GENOMIC DNA]</scope>
    <source>
        <strain evidence="1 2">STM7296</strain>
    </source>
</reference>
<dbReference type="STRING" id="1247936.BN2475_540055"/>
<gene>
    <name evidence="1" type="ORF">BN2475_540055</name>
</gene>
<dbReference type="EMBL" id="CYGX02000054">
    <property type="protein sequence ID" value="SIT45328.1"/>
    <property type="molecule type" value="Genomic_DNA"/>
</dbReference>
<evidence type="ECO:0000313" key="2">
    <source>
        <dbReference type="Proteomes" id="UP000187012"/>
    </source>
</evidence>
<proteinExistence type="predicted"/>
<sequence length="89" mass="9251">MPELKIIVRTADLTRKAELALRSETVGADVIQAAVDNWSLPTDTGYSLVHTNDGRTLTPASALGASGVKDGDILEVQPVLVAGALHGSD</sequence>
<dbReference type="RefSeq" id="WP_094781905.1">
    <property type="nucleotide sequence ID" value="NZ_CYGX02000054.1"/>
</dbReference>
<evidence type="ECO:0008006" key="3">
    <source>
        <dbReference type="Google" id="ProtNLM"/>
    </source>
</evidence>
<name>A0A1N7SD53_9BURK</name>
<keyword evidence="2" id="KW-1185">Reference proteome</keyword>
<accession>A0A1N7SD53</accession>
<protein>
    <recommendedName>
        <fullName evidence="3">Ubiquitin-like domain-containing protein</fullName>
    </recommendedName>
</protein>
<dbReference type="Proteomes" id="UP000187012">
    <property type="component" value="Unassembled WGS sequence"/>
</dbReference>
<dbReference type="OrthoDB" id="7361300at2"/>
<organism evidence="1 2">
    <name type="scientific">Paraburkholderia ribeironis</name>
    <dbReference type="NCBI Taxonomy" id="1247936"/>
    <lineage>
        <taxon>Bacteria</taxon>
        <taxon>Pseudomonadati</taxon>
        <taxon>Pseudomonadota</taxon>
        <taxon>Betaproteobacteria</taxon>
        <taxon>Burkholderiales</taxon>
        <taxon>Burkholderiaceae</taxon>
        <taxon>Paraburkholderia</taxon>
    </lineage>
</organism>